<evidence type="ECO:0000313" key="1">
    <source>
        <dbReference type="EMBL" id="AZI57962.1"/>
    </source>
</evidence>
<sequence>MGTTAVTAAKLDPAEDAGLPTVAIPDLTPDQLADVLVNGELEIRGRLTDASNLTALAVSTLGGVSVECVYKPVRGERPLWDFPDGSLAAREVGSAMIARAAQWNCVPPTYLREGPLGEGMVQQWIDGTDQDDTVNIFKPSKLPKSWLPVLRAADERGRPLVLAHADTPELALLATFDMVVNNADRKAPHILPVTGGPVLGVDHGLTLHYEDKLRTVLWGWAGREIPEEGVEGLHRLTEQLEGALGEDLSALITITELRALCDRVAHLVESPLFTHPPQHRSPIPWPAL</sequence>
<reference evidence="1 2" key="2">
    <citation type="submission" date="2018-12" db="EMBL/GenBank/DDBJ databases">
        <title>Nakamurella antarcticus sp. nov., isolated from Antarctica South Shetland Islands soil.</title>
        <authorList>
            <person name="Peng F."/>
        </authorList>
    </citation>
    <scope>NUCLEOTIDE SEQUENCE [LARGE SCALE GENOMIC DNA]</scope>
    <source>
        <strain evidence="1 2">S14-144</strain>
    </source>
</reference>
<protein>
    <submittedName>
        <fullName evidence="1">SCO1664 family protein</fullName>
    </submittedName>
</protein>
<reference evidence="1 2" key="1">
    <citation type="submission" date="2018-11" db="EMBL/GenBank/DDBJ databases">
        <authorList>
            <person name="Da X."/>
        </authorList>
    </citation>
    <scope>NUCLEOTIDE SEQUENCE [LARGE SCALE GENOMIC DNA]</scope>
    <source>
        <strain evidence="1 2">S14-144</strain>
    </source>
</reference>
<keyword evidence="2" id="KW-1185">Reference proteome</keyword>
<evidence type="ECO:0000313" key="2">
    <source>
        <dbReference type="Proteomes" id="UP000268084"/>
    </source>
</evidence>
<organism evidence="1 2">
    <name type="scientific">Nakamurella antarctica</name>
    <dbReference type="NCBI Taxonomy" id="1902245"/>
    <lineage>
        <taxon>Bacteria</taxon>
        <taxon>Bacillati</taxon>
        <taxon>Actinomycetota</taxon>
        <taxon>Actinomycetes</taxon>
        <taxon>Nakamurellales</taxon>
        <taxon>Nakamurellaceae</taxon>
        <taxon>Nakamurella</taxon>
    </lineage>
</organism>
<accession>A0A3G8ZKX4</accession>
<name>A0A3G8ZKX4_9ACTN</name>
<proteinExistence type="predicted"/>
<dbReference type="AlphaFoldDB" id="A0A3G8ZKX4"/>
<dbReference type="EMBL" id="CP034170">
    <property type="protein sequence ID" value="AZI57962.1"/>
    <property type="molecule type" value="Genomic_DNA"/>
</dbReference>
<dbReference type="Proteomes" id="UP000268084">
    <property type="component" value="Chromosome"/>
</dbReference>
<gene>
    <name evidence="1" type="ORF">EH165_07215</name>
</gene>
<dbReference type="KEGG" id="nak:EH165_07215"/>
<dbReference type="NCBIfam" id="TIGR03843">
    <property type="entry name" value="SCO1664 family protein"/>
    <property type="match status" value="1"/>
</dbReference>
<dbReference type="OrthoDB" id="3423180at2"/>
<dbReference type="RefSeq" id="WP_124798858.1">
    <property type="nucleotide sequence ID" value="NZ_CP034170.1"/>
</dbReference>
<dbReference type="InterPro" id="IPR022292">
    <property type="entry name" value="CHP03843"/>
</dbReference>